<feature type="non-terminal residue" evidence="1">
    <location>
        <position position="1"/>
    </location>
</feature>
<proteinExistence type="predicted"/>
<protein>
    <submittedName>
        <fullName evidence="1">Interleukin-12 receptor subunit beta-2</fullName>
    </submittedName>
</protein>
<dbReference type="Proteomes" id="UP000054116">
    <property type="component" value="Unassembled WGS sequence"/>
</dbReference>
<dbReference type="SUPFAM" id="SSF49265">
    <property type="entry name" value="Fibronectin type III"/>
    <property type="match status" value="1"/>
</dbReference>
<dbReference type="AlphaFoldDB" id="A0A091MM39"/>
<dbReference type="EMBL" id="KK509674">
    <property type="protein sequence ID" value="KFP62635.1"/>
    <property type="molecule type" value="Genomic_DNA"/>
</dbReference>
<evidence type="ECO:0000313" key="2">
    <source>
        <dbReference type="Proteomes" id="UP000054116"/>
    </source>
</evidence>
<sequence length="78" mass="8868">GSSVSTKFRVRTHGKHMFTCKIVCEYKRKLICGIHLESGNPPDEPRNVSCIQYGTDGRPTCTWDKGRLTHINTTYVIQ</sequence>
<dbReference type="InterPro" id="IPR013783">
    <property type="entry name" value="Ig-like_fold"/>
</dbReference>
<reference evidence="1 2" key="1">
    <citation type="submission" date="2014-04" db="EMBL/GenBank/DDBJ databases">
        <title>Genome evolution of avian class.</title>
        <authorList>
            <person name="Zhang G."/>
            <person name="Li C."/>
        </authorList>
    </citation>
    <scope>NUCLEOTIDE SEQUENCE [LARGE SCALE GENOMIC DNA]</scope>
    <source>
        <strain evidence="1">BGI_N322</strain>
    </source>
</reference>
<dbReference type="InterPro" id="IPR036116">
    <property type="entry name" value="FN3_sf"/>
</dbReference>
<accession>A0A091MM39</accession>
<evidence type="ECO:0000313" key="1">
    <source>
        <dbReference type="EMBL" id="KFP62635.1"/>
    </source>
</evidence>
<dbReference type="Gene3D" id="2.60.40.10">
    <property type="entry name" value="Immunoglobulins"/>
    <property type="match status" value="1"/>
</dbReference>
<gene>
    <name evidence="1" type="ORF">N322_06638</name>
</gene>
<feature type="non-terminal residue" evidence="1">
    <location>
        <position position="78"/>
    </location>
</feature>
<name>A0A091MM39_CARIC</name>
<organism evidence="1 2">
    <name type="scientific">Cariama cristata</name>
    <name type="common">Red-legged seriema</name>
    <dbReference type="NCBI Taxonomy" id="54380"/>
    <lineage>
        <taxon>Eukaryota</taxon>
        <taxon>Metazoa</taxon>
        <taxon>Chordata</taxon>
        <taxon>Craniata</taxon>
        <taxon>Vertebrata</taxon>
        <taxon>Euteleostomi</taxon>
        <taxon>Archelosauria</taxon>
        <taxon>Archosauria</taxon>
        <taxon>Dinosauria</taxon>
        <taxon>Saurischia</taxon>
        <taxon>Theropoda</taxon>
        <taxon>Coelurosauria</taxon>
        <taxon>Aves</taxon>
        <taxon>Neognathae</taxon>
        <taxon>Neoaves</taxon>
        <taxon>Telluraves</taxon>
        <taxon>Australaves</taxon>
        <taxon>Cariamiformes</taxon>
        <taxon>Cariamidae</taxon>
        <taxon>Cariama</taxon>
    </lineage>
</organism>
<keyword evidence="2" id="KW-1185">Reference proteome</keyword>
<keyword evidence="1" id="KW-0675">Receptor</keyword>